<dbReference type="RefSeq" id="WP_015368485.1">
    <property type="nucleotide sequence ID" value="NC_015663.1"/>
</dbReference>
<feature type="signal peptide" evidence="1">
    <location>
        <begin position="1"/>
        <end position="21"/>
    </location>
</feature>
<dbReference type="GeneID" id="93310180"/>
<evidence type="ECO:0000313" key="3">
    <source>
        <dbReference type="Proteomes" id="UP000008881"/>
    </source>
</evidence>
<dbReference type="InterPro" id="IPR020386">
    <property type="entry name" value="Uncharacterised_YehE"/>
</dbReference>
<evidence type="ECO:0000313" key="2">
    <source>
        <dbReference type="EMBL" id="AEG96917.1"/>
    </source>
</evidence>
<dbReference type="PATRIC" id="fig|1028307.3.peg.1993"/>
<dbReference type="Pfam" id="PF10836">
    <property type="entry name" value="DUF2574"/>
    <property type="match status" value="1"/>
</dbReference>
<keyword evidence="1" id="KW-0732">Signal</keyword>
<dbReference type="HOGENOM" id="CLU_164781_0_0_6"/>
<dbReference type="AlphaFoldDB" id="A0A0H3FQD1"/>
<accession>A0A0H3FQD1</accession>
<evidence type="ECO:0008006" key="4">
    <source>
        <dbReference type="Google" id="ProtNLM"/>
    </source>
</evidence>
<protein>
    <recommendedName>
        <fullName evidence="4">DUF2574 family protein</fullName>
    </recommendedName>
</protein>
<reference evidence="2 3" key="1">
    <citation type="journal article" date="2012" name="J. Bacteriol.">
        <title>Complete genome sequence of Enterobacter aerogenes KCTC 2190.</title>
        <authorList>
            <person name="Shin S.H."/>
            <person name="Kim S."/>
            <person name="Kim J.Y."/>
            <person name="Lee S."/>
            <person name="Um Y."/>
            <person name="Oh M.K."/>
            <person name="Kim Y.R."/>
            <person name="Lee J."/>
            <person name="Yang K.S."/>
        </authorList>
    </citation>
    <scope>NUCLEOTIDE SEQUENCE [LARGE SCALE GENOMIC DNA]</scope>
    <source>
        <strain evidence="2 3">KCTC 2190</strain>
    </source>
</reference>
<keyword evidence="3" id="KW-1185">Reference proteome</keyword>
<gene>
    <name evidence="2" type="ordered locus">EAE_10005</name>
</gene>
<dbReference type="OrthoDB" id="6571991at2"/>
<dbReference type="Proteomes" id="UP000008881">
    <property type="component" value="Chromosome"/>
</dbReference>
<dbReference type="KEGG" id="eae:EAE_10005"/>
<dbReference type="EMBL" id="CP002824">
    <property type="protein sequence ID" value="AEG96917.1"/>
    <property type="molecule type" value="Genomic_DNA"/>
</dbReference>
<evidence type="ECO:0000256" key="1">
    <source>
        <dbReference type="SAM" id="SignalP"/>
    </source>
</evidence>
<feature type="chain" id="PRO_5002609516" description="DUF2574 family protein" evidence="1">
    <location>
        <begin position="22"/>
        <end position="91"/>
    </location>
</feature>
<sequence length="91" mass="9748">MKKPLIGILTLAYGLSLPAFAADTATLTISGRVATPTCSTNIINEKAQQRCGQNTYLINTQNMAVPSHGVITQTVNLPNDANRKIIISSYD</sequence>
<organism evidence="2 3">
    <name type="scientific">Klebsiella aerogenes (strain ATCC 13048 / DSM 30053 / CCUG 1429 / JCM 1235 / KCTC 2190 / NBRC 13534 / NCIMB 10102 / NCTC 10006 / CDC 819-56)</name>
    <name type="common">Enterobacter aerogenes</name>
    <dbReference type="NCBI Taxonomy" id="1028307"/>
    <lineage>
        <taxon>Bacteria</taxon>
        <taxon>Pseudomonadati</taxon>
        <taxon>Pseudomonadota</taxon>
        <taxon>Gammaproteobacteria</taxon>
        <taxon>Enterobacterales</taxon>
        <taxon>Enterobacteriaceae</taxon>
        <taxon>Klebsiella/Raoultella group</taxon>
        <taxon>Klebsiella</taxon>
    </lineage>
</organism>
<dbReference type="eggNOG" id="ENOG50331KG">
    <property type="taxonomic scope" value="Bacteria"/>
</dbReference>
<name>A0A0H3FQD1_KLEAK</name>
<proteinExistence type="predicted"/>